<dbReference type="Gene3D" id="3.10.450.50">
    <property type="match status" value="1"/>
</dbReference>
<dbReference type="PANTHER" id="PTHR34123">
    <property type="entry name" value="OS04G0578200 PROTEIN"/>
    <property type="match status" value="1"/>
</dbReference>
<dbReference type="PANTHER" id="PTHR34123:SF3">
    <property type="entry name" value="SNOAL-LIKE DOMAIN-CONTAINING PROTEIN"/>
    <property type="match status" value="1"/>
</dbReference>
<dbReference type="InterPro" id="IPR018790">
    <property type="entry name" value="DUF2358"/>
</dbReference>
<dbReference type="Pfam" id="PF10184">
    <property type="entry name" value="DUF2358"/>
    <property type="match status" value="1"/>
</dbReference>
<keyword evidence="2" id="KW-1185">Reference proteome</keyword>
<dbReference type="VEuPathDB" id="CryptoDB:Vbra_20656"/>
<dbReference type="InterPro" id="IPR032710">
    <property type="entry name" value="NTF2-like_dom_sf"/>
</dbReference>
<dbReference type="OMA" id="HEEEWDI"/>
<evidence type="ECO:0000313" key="1">
    <source>
        <dbReference type="EMBL" id="CEL99516.1"/>
    </source>
</evidence>
<dbReference type="InParanoid" id="A0A0G4EPM9"/>
<protein>
    <submittedName>
        <fullName evidence="1">Uncharacterized protein</fullName>
    </submittedName>
</protein>
<dbReference type="OrthoDB" id="348976at2759"/>
<organism evidence="1 2">
    <name type="scientific">Vitrella brassicaformis (strain CCMP3155)</name>
    <dbReference type="NCBI Taxonomy" id="1169540"/>
    <lineage>
        <taxon>Eukaryota</taxon>
        <taxon>Sar</taxon>
        <taxon>Alveolata</taxon>
        <taxon>Colpodellida</taxon>
        <taxon>Vitrellaceae</taxon>
        <taxon>Vitrella</taxon>
    </lineage>
</organism>
<sequence length="214" mass="23754">MLRGDMLIRFGCYLGLCAEAFIPTRVPIHRLSSLGASSSADPSSKTSRRSVLNRVLLLSPFIGASLPRSPSAIAEEPPKLDVRTVAETVRRDFLQGQYYVTGDLTPSIYAKDCIFIDPTVTVQGVDTYVRAVRNLFDPATSQADLLGLEVLDDSHIRVEWRLGGSLKLPWKPVVKPYTGRTLYTLNDRGLIVRHEEEWDISAAQAFLSTFIPAF</sequence>
<dbReference type="SUPFAM" id="SSF54427">
    <property type="entry name" value="NTF2-like"/>
    <property type="match status" value="1"/>
</dbReference>
<dbReference type="PhylomeDB" id="A0A0G4EPM9"/>
<dbReference type="EMBL" id="CDMY01000282">
    <property type="protein sequence ID" value="CEL99516.1"/>
    <property type="molecule type" value="Genomic_DNA"/>
</dbReference>
<proteinExistence type="predicted"/>
<evidence type="ECO:0000313" key="2">
    <source>
        <dbReference type="Proteomes" id="UP000041254"/>
    </source>
</evidence>
<dbReference type="STRING" id="1169540.A0A0G4EPM9"/>
<accession>A0A0G4EPM9</accession>
<gene>
    <name evidence="1" type="ORF">Vbra_20656</name>
</gene>
<dbReference type="AlphaFoldDB" id="A0A0G4EPM9"/>
<name>A0A0G4EPM9_VITBC</name>
<dbReference type="Proteomes" id="UP000041254">
    <property type="component" value="Unassembled WGS sequence"/>
</dbReference>
<reference evidence="1 2" key="1">
    <citation type="submission" date="2014-11" db="EMBL/GenBank/DDBJ databases">
        <authorList>
            <person name="Zhu J."/>
            <person name="Qi W."/>
            <person name="Song R."/>
        </authorList>
    </citation>
    <scope>NUCLEOTIDE SEQUENCE [LARGE SCALE GENOMIC DNA]</scope>
</reference>